<organism evidence="1">
    <name type="scientific">marine sediment metagenome</name>
    <dbReference type="NCBI Taxonomy" id="412755"/>
    <lineage>
        <taxon>unclassified sequences</taxon>
        <taxon>metagenomes</taxon>
        <taxon>ecological metagenomes</taxon>
    </lineage>
</organism>
<name>A0A0F9JIC0_9ZZZZ</name>
<sequence>MPDSERKPFTYHMIEEPSIEVPHITVQIGWIDDIMAERIYYKDRLIWIKRGSFPPYTSIESLRMNLSWDIINPYNAVRLRKECLRKIVENLFYKKYYDCYKDKESSLFVHKKDFFFIIELNAYFHDIICGEAEIARAINFYDEVCESSSYTVKRVFWPMVNPKFKSYFRGRKDFFVRQQLDLKTLEKKPKLLLITSGDLRSQEFLDLIQQDADRKDFDKMVFDRYTELQEKITNTDGLDDRVALDIYRTGIQKWQRFSRIPAPKMYQLQVEDIEKWEVIVYKTDADIVLIPSEIFYYILQKVHLWREVQYFDLLQNTSLEELMIEPAILGL</sequence>
<evidence type="ECO:0000313" key="1">
    <source>
        <dbReference type="EMBL" id="KKM69614.1"/>
    </source>
</evidence>
<protein>
    <submittedName>
        <fullName evidence="1">Uncharacterized protein</fullName>
    </submittedName>
</protein>
<proteinExistence type="predicted"/>
<comment type="caution">
    <text evidence="1">The sequence shown here is derived from an EMBL/GenBank/DDBJ whole genome shotgun (WGS) entry which is preliminary data.</text>
</comment>
<reference evidence="1" key="1">
    <citation type="journal article" date="2015" name="Nature">
        <title>Complex archaea that bridge the gap between prokaryotes and eukaryotes.</title>
        <authorList>
            <person name="Spang A."/>
            <person name="Saw J.H."/>
            <person name="Jorgensen S.L."/>
            <person name="Zaremba-Niedzwiedzka K."/>
            <person name="Martijn J."/>
            <person name="Lind A.E."/>
            <person name="van Eijk R."/>
            <person name="Schleper C."/>
            <person name="Guy L."/>
            <person name="Ettema T.J."/>
        </authorList>
    </citation>
    <scope>NUCLEOTIDE SEQUENCE</scope>
</reference>
<gene>
    <name evidence="1" type="ORF">LCGC14_1449000</name>
</gene>
<accession>A0A0F9JIC0</accession>
<dbReference type="EMBL" id="LAZR01009959">
    <property type="protein sequence ID" value="KKM69614.1"/>
    <property type="molecule type" value="Genomic_DNA"/>
</dbReference>
<dbReference type="AlphaFoldDB" id="A0A0F9JIC0"/>